<evidence type="ECO:0000313" key="7">
    <source>
        <dbReference type="Proteomes" id="UP001150062"/>
    </source>
</evidence>
<protein>
    <submittedName>
        <fullName evidence="6">Vacuolar protein sorting-associated protein</fullName>
    </submittedName>
</protein>
<dbReference type="InterPro" id="IPR028934">
    <property type="entry name" value="Vps26-related"/>
</dbReference>
<name>A0ABQ8YNX7_9EUKA</name>
<reference evidence="6" key="1">
    <citation type="submission" date="2022-08" db="EMBL/GenBank/DDBJ databases">
        <title>Novel sulfate-reducing endosymbionts in the free-living metamonad Anaeramoeba.</title>
        <authorList>
            <person name="Jerlstrom-Hultqvist J."/>
            <person name="Cepicka I."/>
            <person name="Gallot-Lavallee L."/>
            <person name="Salas-Leiva D."/>
            <person name="Curtis B.A."/>
            <person name="Zahonova K."/>
            <person name="Pipaliya S."/>
            <person name="Dacks J."/>
            <person name="Roger A.J."/>
        </authorList>
    </citation>
    <scope>NUCLEOTIDE SEQUENCE</scope>
    <source>
        <strain evidence="6">Schooner1</strain>
    </source>
</reference>
<comment type="similarity">
    <text evidence="1">Belongs to the VPS26 family.</text>
</comment>
<feature type="compositionally biased region" description="Basic residues" evidence="4">
    <location>
        <begin position="1142"/>
        <end position="1157"/>
    </location>
</feature>
<keyword evidence="2" id="KW-0479">Metal-binding</keyword>
<keyword evidence="7" id="KW-1185">Reference proteome</keyword>
<feature type="compositionally biased region" description="Basic and acidic residues" evidence="4">
    <location>
        <begin position="1158"/>
        <end position="1185"/>
    </location>
</feature>
<feature type="compositionally biased region" description="Basic residues" evidence="4">
    <location>
        <begin position="1110"/>
        <end position="1129"/>
    </location>
</feature>
<feature type="compositionally biased region" description="Basic residues" evidence="4">
    <location>
        <begin position="1047"/>
        <end position="1066"/>
    </location>
</feature>
<dbReference type="PROSITE" id="PS50194">
    <property type="entry name" value="FILAMIN_REPEAT"/>
    <property type="match status" value="1"/>
</dbReference>
<dbReference type="Pfam" id="PF03643">
    <property type="entry name" value="Vps26"/>
    <property type="match status" value="1"/>
</dbReference>
<evidence type="ECO:0000256" key="4">
    <source>
        <dbReference type="SAM" id="MobiDB-lite"/>
    </source>
</evidence>
<feature type="domain" description="B box-type" evidence="5">
    <location>
        <begin position="392"/>
        <end position="433"/>
    </location>
</feature>
<evidence type="ECO:0000256" key="3">
    <source>
        <dbReference type="PROSITE-ProRule" id="PRU00087"/>
    </source>
</evidence>
<accession>A0ABQ8YNX7</accession>
<organism evidence="6 7">
    <name type="scientific">Anaeramoeba flamelloides</name>
    <dbReference type="NCBI Taxonomy" id="1746091"/>
    <lineage>
        <taxon>Eukaryota</taxon>
        <taxon>Metamonada</taxon>
        <taxon>Anaeramoebidae</taxon>
        <taxon>Anaeramoeba</taxon>
    </lineage>
</organism>
<dbReference type="Gene3D" id="3.30.160.60">
    <property type="entry name" value="Classic Zinc Finger"/>
    <property type="match status" value="1"/>
</dbReference>
<feature type="compositionally biased region" description="Basic residues" evidence="4">
    <location>
        <begin position="1008"/>
        <end position="1030"/>
    </location>
</feature>
<keyword evidence="2" id="KW-0863">Zinc-finger</keyword>
<keyword evidence="2" id="KW-0862">Zinc</keyword>
<dbReference type="Pfam" id="PF00643">
    <property type="entry name" value="zf-B_box"/>
    <property type="match status" value="1"/>
</dbReference>
<dbReference type="InterPro" id="IPR000315">
    <property type="entry name" value="Znf_B-box"/>
</dbReference>
<dbReference type="InterPro" id="IPR043136">
    <property type="entry name" value="B30.2/SPRY_sf"/>
</dbReference>
<evidence type="ECO:0000256" key="2">
    <source>
        <dbReference type="PROSITE-ProRule" id="PRU00024"/>
    </source>
</evidence>
<dbReference type="SUPFAM" id="SSF57845">
    <property type="entry name" value="B-box zinc-binding domain"/>
    <property type="match status" value="1"/>
</dbReference>
<feature type="compositionally biased region" description="Basic residues" evidence="4">
    <location>
        <begin position="978"/>
        <end position="988"/>
    </location>
</feature>
<proteinExistence type="inferred from homology"/>
<comment type="caution">
    <text evidence="6">The sequence shown here is derived from an EMBL/GenBank/DDBJ whole genome shotgun (WGS) entry which is preliminary data.</text>
</comment>
<dbReference type="CDD" id="cd19756">
    <property type="entry name" value="Bbox2"/>
    <property type="match status" value="1"/>
</dbReference>
<dbReference type="PANTHER" id="PTHR12233">
    <property type="entry name" value="VACUOLAR PROTEIN SORTING 26 RELATED"/>
    <property type="match status" value="1"/>
</dbReference>
<feature type="compositionally biased region" description="Basic residues" evidence="4">
    <location>
        <begin position="1080"/>
        <end position="1095"/>
    </location>
</feature>
<gene>
    <name evidence="6" type="ORF">M0813_19439</name>
</gene>
<dbReference type="Gene3D" id="2.60.120.920">
    <property type="match status" value="1"/>
</dbReference>
<evidence type="ECO:0000256" key="1">
    <source>
        <dbReference type="ARBA" id="ARBA00009100"/>
    </source>
</evidence>
<evidence type="ECO:0000313" key="6">
    <source>
        <dbReference type="EMBL" id="KAJ6246300.1"/>
    </source>
</evidence>
<dbReference type="Proteomes" id="UP001150062">
    <property type="component" value="Unassembled WGS sequence"/>
</dbReference>
<dbReference type="Gene3D" id="2.60.40.640">
    <property type="match status" value="2"/>
</dbReference>
<evidence type="ECO:0000259" key="5">
    <source>
        <dbReference type="PROSITE" id="PS50119"/>
    </source>
</evidence>
<feature type="compositionally biased region" description="Basic and acidic residues" evidence="4">
    <location>
        <begin position="1130"/>
        <end position="1141"/>
    </location>
</feature>
<sequence length="1316" mass="152818">MSFFSSKGVCTIGIELTNVQDRSIKVVKRNKKKKNLYVFSSKDTISGVVEISATKKRKKLEHTGIELKLCGVLESSLDSGINTDLVSSFKKLSAPGTLSDRKWQFSFPEFNMPQESYDGINTSIRYYVKVTIKRNYAVNIKQEKEFCVRNLDTKIPKSVPIKMEVGIEDFLHIDFTFQKSVYHLNDVILGRINYYLAKINLKYMQIAIIKREILRASEETFTEKQTLCTFEVMDGAPVKGESIPVRFFLENLKISPTYRKIAKRFSVRYYLTLFLIDEREKRYFKQNEIIFYRKSIPQIEDNLDEPKPTKENKKKIKTTHFFNFCQTLKKKTINLFVDMSNDDPRMKCKTCSKEIKYYCQTCTTSYCETHFNETHNKESPHDFIDIFPNSFAETIFCSKHKSYFYDMYCNDCKQLICKMCRSEDHSGHNTVTLEKAKEAILNSIDPETTQLNINSIVSSNVGTNDDLEGMVSEVKTGFDSTKGLIEQRSQVLTRLIQRQKKDTVSEVERNEDKKQITLSRQKHSESTISQQLNTFLEKCEQANDAEEEEDQISFVHYAWKALSLNFEEINEKKSLFPNTLPGSNWSFSHSKQLESLTNLKIITPIEIMFTKVHLPKMVILPNKCEFQIELRNAEGSIIYADIDPVFEISCHVKDQVIDNIKVTRNPKTGIYEGQITLPTPGDYELKININGIQLPNKVEPLDKDIDIIEKSEIDGFEDEFNLKDEDKEDDDDDDDDFNKINELLQKTERLGLSGNLDETKGFDLKFIAKAQYKLSNCVIKPPNVLICGEGESFSIKLKNKSDKTINPGYDVNFNIIVDCPNGKQDKIEMIKSETSKGLYVGNLKYNSRGLYEMNVKLDNVIFQDSPYIFWVAHHEDKFQLPKNLPMLATKSKKKIAQKINRNQLAETIFFNDKLTVINPGLFENNITTVLGSTRLKVGKKYHYKFRIDKLGSKIRSSSHLEIGIGQYIEKGEITNGGRTRKKVKKTKKSKSEESEESEESEKPEKEKKKEKKKSNKKKKESKLKKDKKKKKEESEESEEQEKEKEKKKSKKKEKAPKKEKEKKKKKPESEESEEQEKEKKKEKKKSKVKKDKKKKKEESEESEEPEKEKKKSKKKEKAPKKEKEKKKKKPESEETKEPEKERKKKTKKSKKSEKKKREKEEKKGPRKEKEKPKPEEEKKGKNNKDKTRKKKNANETEELRQVPTRLWLYDCGNATKIHNNKTTKFGSKAKEGDIVEMVVDLNHGTLLFGIDKEAKMSNMEMNCELFPTAFKNITNDAIIVVRLYKNNDSVSFVKSLGSTPLMPRKKDRKSHKSKHK</sequence>
<feature type="region of interest" description="Disordered" evidence="4">
    <location>
        <begin position="977"/>
        <end position="1199"/>
    </location>
</feature>
<feature type="repeat" description="Filamin" evidence="3">
    <location>
        <begin position="776"/>
        <end position="871"/>
    </location>
</feature>
<dbReference type="InterPro" id="IPR014752">
    <property type="entry name" value="Arrestin-like_C"/>
</dbReference>
<dbReference type="SMART" id="SM00336">
    <property type="entry name" value="BBOX"/>
    <property type="match status" value="2"/>
</dbReference>
<dbReference type="EMBL" id="JAOAOG010000136">
    <property type="protein sequence ID" value="KAJ6246300.1"/>
    <property type="molecule type" value="Genomic_DNA"/>
</dbReference>
<dbReference type="PROSITE" id="PS50119">
    <property type="entry name" value="ZF_BBOX"/>
    <property type="match status" value="1"/>
</dbReference>
<dbReference type="InterPro" id="IPR017868">
    <property type="entry name" value="Filamin/ABP280_repeat-like"/>
</dbReference>